<feature type="repeat" description="TPR" evidence="3">
    <location>
        <begin position="6"/>
        <end position="39"/>
    </location>
</feature>
<dbReference type="PROSITE" id="PS50005">
    <property type="entry name" value="TPR"/>
    <property type="match status" value="2"/>
</dbReference>
<evidence type="ECO:0000313" key="5">
    <source>
        <dbReference type="EMBL" id="MDQ0178244.1"/>
    </source>
</evidence>
<dbReference type="Pfam" id="PF13432">
    <property type="entry name" value="TPR_16"/>
    <property type="match status" value="1"/>
</dbReference>
<proteinExistence type="predicted"/>
<keyword evidence="4" id="KW-0812">Transmembrane</keyword>
<dbReference type="PANTHER" id="PTHR44943:SF8">
    <property type="entry name" value="TPR REPEAT-CONTAINING PROTEIN MJ0263"/>
    <property type="match status" value="1"/>
</dbReference>
<feature type="transmembrane region" description="Helical" evidence="4">
    <location>
        <begin position="241"/>
        <end position="268"/>
    </location>
</feature>
<keyword evidence="2 3" id="KW-0802">TPR repeat</keyword>
<feature type="repeat" description="TPR" evidence="3">
    <location>
        <begin position="40"/>
        <end position="73"/>
    </location>
</feature>
<dbReference type="EMBL" id="JAUSTT010000037">
    <property type="protein sequence ID" value="MDQ0178244.1"/>
    <property type="molecule type" value="Genomic_DNA"/>
</dbReference>
<dbReference type="InterPro" id="IPR019734">
    <property type="entry name" value="TPR_rpt"/>
</dbReference>
<protein>
    <submittedName>
        <fullName evidence="5">Tetratricopeptide (TPR) repeat protein</fullName>
    </submittedName>
</protein>
<dbReference type="Gene3D" id="1.25.40.10">
    <property type="entry name" value="Tetratricopeptide repeat domain"/>
    <property type="match status" value="2"/>
</dbReference>
<dbReference type="SMART" id="SM00028">
    <property type="entry name" value="TPR"/>
    <property type="match status" value="4"/>
</dbReference>
<dbReference type="InterPro" id="IPR011990">
    <property type="entry name" value="TPR-like_helical_dom_sf"/>
</dbReference>
<gene>
    <name evidence="5" type="ORF">J2S08_004148</name>
</gene>
<keyword evidence="1" id="KW-0677">Repeat</keyword>
<evidence type="ECO:0000256" key="3">
    <source>
        <dbReference type="PROSITE-ProRule" id="PRU00339"/>
    </source>
</evidence>
<dbReference type="InterPro" id="IPR051685">
    <property type="entry name" value="Ycf3/AcsC/BcsC/TPR_MFPF"/>
</dbReference>
<evidence type="ECO:0000313" key="6">
    <source>
        <dbReference type="Proteomes" id="UP001223586"/>
    </source>
</evidence>
<organism evidence="5 6">
    <name type="scientific">Bacillus chungangensis</name>
    <dbReference type="NCBI Taxonomy" id="587633"/>
    <lineage>
        <taxon>Bacteria</taxon>
        <taxon>Bacillati</taxon>
        <taxon>Bacillota</taxon>
        <taxon>Bacilli</taxon>
        <taxon>Bacillales</taxon>
        <taxon>Bacillaceae</taxon>
        <taxon>Bacillus</taxon>
    </lineage>
</organism>
<evidence type="ECO:0000256" key="1">
    <source>
        <dbReference type="ARBA" id="ARBA00022737"/>
    </source>
</evidence>
<accession>A0ABT9WYC8</accession>
<keyword evidence="4" id="KW-1133">Transmembrane helix</keyword>
<reference evidence="5 6" key="1">
    <citation type="submission" date="2023-07" db="EMBL/GenBank/DDBJ databases">
        <title>Genomic Encyclopedia of Type Strains, Phase IV (KMG-IV): sequencing the most valuable type-strain genomes for metagenomic binning, comparative biology and taxonomic classification.</title>
        <authorList>
            <person name="Goeker M."/>
        </authorList>
    </citation>
    <scope>NUCLEOTIDE SEQUENCE [LARGE SCALE GENOMIC DNA]</scope>
    <source>
        <strain evidence="5 6">DSM 23837</strain>
    </source>
</reference>
<dbReference type="RefSeq" id="WP_307232893.1">
    <property type="nucleotide sequence ID" value="NZ_JAUSTT010000037.1"/>
</dbReference>
<dbReference type="PANTHER" id="PTHR44943">
    <property type="entry name" value="CELLULOSE SYNTHASE OPERON PROTEIN C"/>
    <property type="match status" value="1"/>
</dbReference>
<sequence length="289" mass="34672">MAEEFQYAQYERARALLELNRYNEAIKAVEEYIRTYPEDADGYTLLGKIYLYINESEKALHWVYEAMKKDPESWFAWQTYIGALYAIKDWTTLPKALENALSLYPEDDYFYMIKCCGEIRDEDFEQAEISIKKALRIEPENAFYLSIYSYILSIQERDEESRECEAQALKNSVENEYVFLYCAWAADYRGELELSREYLKNAIRLHPTNEQIRENYLDALQKQYWFYRIFVPPTNTKTSTIVVMVIIWIIAWLIYKPLIFVFIFLYVLSYWSSKLIVHVKVFGWSFRKN</sequence>
<name>A0ABT9WYC8_9BACI</name>
<keyword evidence="6" id="KW-1185">Reference proteome</keyword>
<dbReference type="SUPFAM" id="SSF48452">
    <property type="entry name" value="TPR-like"/>
    <property type="match status" value="1"/>
</dbReference>
<comment type="caution">
    <text evidence="5">The sequence shown here is derived from an EMBL/GenBank/DDBJ whole genome shotgun (WGS) entry which is preliminary data.</text>
</comment>
<keyword evidence="4" id="KW-0472">Membrane</keyword>
<evidence type="ECO:0000256" key="2">
    <source>
        <dbReference type="ARBA" id="ARBA00022803"/>
    </source>
</evidence>
<dbReference type="Proteomes" id="UP001223586">
    <property type="component" value="Unassembled WGS sequence"/>
</dbReference>
<evidence type="ECO:0000256" key="4">
    <source>
        <dbReference type="SAM" id="Phobius"/>
    </source>
</evidence>